<evidence type="ECO:0000256" key="9">
    <source>
        <dbReference type="ARBA" id="ARBA00023237"/>
    </source>
</evidence>
<dbReference type="CDD" id="cd01347">
    <property type="entry name" value="ligand_gated_channel"/>
    <property type="match status" value="1"/>
</dbReference>
<evidence type="ECO:0000256" key="10">
    <source>
        <dbReference type="PROSITE-ProRule" id="PRU01360"/>
    </source>
</evidence>
<comment type="similarity">
    <text evidence="10 11">Belongs to the TonB-dependent receptor family.</text>
</comment>
<keyword evidence="2 10" id="KW-0813">Transport</keyword>
<feature type="domain" description="TonB-dependent receptor plug" evidence="15">
    <location>
        <begin position="67"/>
        <end position="168"/>
    </location>
</feature>
<evidence type="ECO:0000256" key="8">
    <source>
        <dbReference type="ARBA" id="ARBA00023170"/>
    </source>
</evidence>
<feature type="domain" description="TonB-dependent receptor-like beta-barrel" evidence="14">
    <location>
        <begin position="215"/>
        <end position="629"/>
    </location>
</feature>
<keyword evidence="3 10" id="KW-1134">Transmembrane beta strand</keyword>
<dbReference type="GO" id="GO:0009279">
    <property type="term" value="C:cell outer membrane"/>
    <property type="evidence" value="ECO:0007669"/>
    <property type="project" value="UniProtKB-SubCell"/>
</dbReference>
<dbReference type="RefSeq" id="WP_259124103.1">
    <property type="nucleotide sequence ID" value="NZ_JANUAE010000006.1"/>
</dbReference>
<organism evidence="16 17">
    <name type="scientific">Salinibacter ruber</name>
    <dbReference type="NCBI Taxonomy" id="146919"/>
    <lineage>
        <taxon>Bacteria</taxon>
        <taxon>Pseudomonadati</taxon>
        <taxon>Rhodothermota</taxon>
        <taxon>Rhodothermia</taxon>
        <taxon>Rhodothermales</taxon>
        <taxon>Salinibacteraceae</taxon>
        <taxon>Salinibacter</taxon>
    </lineage>
</organism>
<evidence type="ECO:0000256" key="4">
    <source>
        <dbReference type="ARBA" id="ARBA00022692"/>
    </source>
</evidence>
<evidence type="ECO:0000256" key="13">
    <source>
        <dbReference type="SAM" id="SignalP"/>
    </source>
</evidence>
<dbReference type="Pfam" id="PF00593">
    <property type="entry name" value="TonB_dep_Rec_b-barrel"/>
    <property type="match status" value="1"/>
</dbReference>
<comment type="subcellular location">
    <subcellularLocation>
        <location evidence="1 10">Cell outer membrane</location>
        <topology evidence="1 10">Multi-pass membrane protein</topology>
    </subcellularLocation>
</comment>
<dbReference type="InterPro" id="IPR036942">
    <property type="entry name" value="Beta-barrel_TonB_sf"/>
</dbReference>
<evidence type="ECO:0000256" key="7">
    <source>
        <dbReference type="ARBA" id="ARBA00023136"/>
    </source>
</evidence>
<dbReference type="InterPro" id="IPR039426">
    <property type="entry name" value="TonB-dep_rcpt-like"/>
</dbReference>
<reference evidence="16" key="1">
    <citation type="submission" date="2022-08" db="EMBL/GenBank/DDBJ databases">
        <title>Genomic Encyclopedia of Type Strains, Phase V (KMG-V): Genome sequencing to study the core and pangenomes of soil and plant-associated prokaryotes.</title>
        <authorList>
            <person name="Whitman W."/>
        </authorList>
    </citation>
    <scope>NUCLEOTIDE SEQUENCE</scope>
    <source>
        <strain evidence="16">SP3049</strain>
    </source>
</reference>
<accession>A0A9X2Q534</accession>
<dbReference type="GO" id="GO:0015344">
    <property type="term" value="F:siderophore uptake transmembrane transporter activity"/>
    <property type="evidence" value="ECO:0007669"/>
    <property type="project" value="TreeGrafter"/>
</dbReference>
<gene>
    <name evidence="16" type="ORF">GGP61_001905</name>
</gene>
<dbReference type="Pfam" id="PF07715">
    <property type="entry name" value="Plug"/>
    <property type="match status" value="1"/>
</dbReference>
<dbReference type="InterPro" id="IPR012910">
    <property type="entry name" value="Plug_dom"/>
</dbReference>
<evidence type="ECO:0000256" key="6">
    <source>
        <dbReference type="ARBA" id="ARBA00023077"/>
    </source>
</evidence>
<evidence type="ECO:0000256" key="1">
    <source>
        <dbReference type="ARBA" id="ARBA00004571"/>
    </source>
</evidence>
<dbReference type="EMBL" id="JANUAE010000006">
    <property type="protein sequence ID" value="MCS3710295.1"/>
    <property type="molecule type" value="Genomic_DNA"/>
</dbReference>
<evidence type="ECO:0000259" key="15">
    <source>
        <dbReference type="Pfam" id="PF07715"/>
    </source>
</evidence>
<dbReference type="InterPro" id="IPR037066">
    <property type="entry name" value="Plug_dom_sf"/>
</dbReference>
<feature type="region of interest" description="Disordered" evidence="12">
    <location>
        <begin position="23"/>
        <end position="42"/>
    </location>
</feature>
<dbReference type="Gene3D" id="2.170.130.10">
    <property type="entry name" value="TonB-dependent receptor, plug domain"/>
    <property type="match status" value="1"/>
</dbReference>
<dbReference type="InterPro" id="IPR000531">
    <property type="entry name" value="Beta-barrel_TonB"/>
</dbReference>
<evidence type="ECO:0000259" key="14">
    <source>
        <dbReference type="Pfam" id="PF00593"/>
    </source>
</evidence>
<dbReference type="GO" id="GO:0044718">
    <property type="term" value="P:siderophore transmembrane transport"/>
    <property type="evidence" value="ECO:0007669"/>
    <property type="project" value="TreeGrafter"/>
</dbReference>
<dbReference type="PROSITE" id="PS52016">
    <property type="entry name" value="TONB_DEPENDENT_REC_3"/>
    <property type="match status" value="1"/>
</dbReference>
<keyword evidence="6 11" id="KW-0798">TonB box</keyword>
<protein>
    <submittedName>
        <fullName evidence="16">Iron complex outermembrane receptor protein</fullName>
    </submittedName>
</protein>
<keyword evidence="4 10" id="KW-0812">Transmembrane</keyword>
<evidence type="ECO:0000256" key="12">
    <source>
        <dbReference type="SAM" id="MobiDB-lite"/>
    </source>
</evidence>
<dbReference type="Gene3D" id="2.40.170.20">
    <property type="entry name" value="TonB-dependent receptor, beta-barrel domain"/>
    <property type="match status" value="1"/>
</dbReference>
<dbReference type="PANTHER" id="PTHR30069:SF29">
    <property type="entry name" value="HEMOGLOBIN AND HEMOGLOBIN-HAPTOGLOBIN-BINDING PROTEIN 1-RELATED"/>
    <property type="match status" value="1"/>
</dbReference>
<feature type="signal peptide" evidence="13">
    <location>
        <begin position="1"/>
        <end position="22"/>
    </location>
</feature>
<keyword evidence="8 16" id="KW-0675">Receptor</keyword>
<evidence type="ECO:0000313" key="17">
    <source>
        <dbReference type="Proteomes" id="UP001155057"/>
    </source>
</evidence>
<name>A0A9X2Q534_9BACT</name>
<evidence type="ECO:0000256" key="5">
    <source>
        <dbReference type="ARBA" id="ARBA00022729"/>
    </source>
</evidence>
<dbReference type="Proteomes" id="UP001155057">
    <property type="component" value="Unassembled WGS sequence"/>
</dbReference>
<dbReference type="PANTHER" id="PTHR30069">
    <property type="entry name" value="TONB-DEPENDENT OUTER MEMBRANE RECEPTOR"/>
    <property type="match status" value="1"/>
</dbReference>
<keyword evidence="5 13" id="KW-0732">Signal</keyword>
<dbReference type="SUPFAM" id="SSF56935">
    <property type="entry name" value="Porins"/>
    <property type="match status" value="1"/>
</dbReference>
<dbReference type="AlphaFoldDB" id="A0A9X2Q534"/>
<evidence type="ECO:0000256" key="2">
    <source>
        <dbReference type="ARBA" id="ARBA00022448"/>
    </source>
</evidence>
<feature type="chain" id="PRO_5040813169" evidence="13">
    <location>
        <begin position="23"/>
        <end position="658"/>
    </location>
</feature>
<proteinExistence type="inferred from homology"/>
<comment type="caution">
    <text evidence="16">The sequence shown here is derived from an EMBL/GenBank/DDBJ whole genome shotgun (WGS) entry which is preliminary data.</text>
</comment>
<evidence type="ECO:0000256" key="3">
    <source>
        <dbReference type="ARBA" id="ARBA00022452"/>
    </source>
</evidence>
<evidence type="ECO:0000256" key="11">
    <source>
        <dbReference type="RuleBase" id="RU003357"/>
    </source>
</evidence>
<keyword evidence="9 10" id="KW-0998">Cell outer membrane</keyword>
<keyword evidence="7 10" id="KW-0472">Membrane</keyword>
<sequence length="658" mass="70756">MAALVLLIASAFLLPVPGWAQAPAPVDTTRRPPVVSEPPDSSIAMSVTLPEVTVEGVLDRAASIPAAAHVTTLDADAVAASGAQSVADLLSMRSGAFVKQYGSTGLATLSMRGMGGTQTQVLLDGLRVANPQTGQVDLSLLPTLLIESVEVQHGAGSARHGSGSLGGTVHLRTLRPQTDPLFRVAGGGGAYDERHVSALASGGRGAWSGLVAGRYYRTDGDFQYRNSFLVPTQTLRRNGAGARTMTLFGRGTWRGDAQRWRLSGWWTKARRGLPGPASARSGGARQWDELGRVWTEGTLPLGAGTLELSAQGQRSRLRYRNPPTQTDRTTLTTATDADAELRYPLSSLGSITAGTTVGYDHASLDGGVDRVSGATFVDATLSLAPFELQPAVRLDAIGANGEPTVVPSPRLGVRLRPFDDVGLTLRGLVGRAFRYPTFNERYYEPGGAPGLQPEDGWTTEGGVSFRLAHPDALLTVEATAFATRLTDKIVWRPSYVSNGVQVWSPSNVSRVHSRGLELSVRGRRQLRSNLSLSGGSYFTHTDAENRANPDSPAYGAQLPYVPRQTWKLWGRAEWRGLSVSATGRLVGPRFYSADESKSLAPYQAVDVRAAYEWAFDAGRLALEAQVKNVLDRRYEIVRLYPMPPRHATLRLRFSFPSS</sequence>
<evidence type="ECO:0000313" key="16">
    <source>
        <dbReference type="EMBL" id="MCS3710295.1"/>
    </source>
</evidence>